<dbReference type="InterPro" id="IPR004605">
    <property type="entry name" value="DNA_helicase_Holl-junc_RuvB"/>
</dbReference>
<dbReference type="InterPro" id="IPR008823">
    <property type="entry name" value="RuvB_wg_C"/>
</dbReference>
<accession>A0A383EK74</accession>
<evidence type="ECO:0000313" key="2">
    <source>
        <dbReference type="EMBL" id="SVE56675.1"/>
    </source>
</evidence>
<dbReference type="GO" id="GO:0006310">
    <property type="term" value="P:DNA recombination"/>
    <property type="evidence" value="ECO:0007669"/>
    <property type="project" value="InterPro"/>
</dbReference>
<feature type="non-terminal residue" evidence="2">
    <location>
        <position position="1"/>
    </location>
</feature>
<dbReference type="GO" id="GO:0006281">
    <property type="term" value="P:DNA repair"/>
    <property type="evidence" value="ECO:0007669"/>
    <property type="project" value="InterPro"/>
</dbReference>
<dbReference type="Pfam" id="PF05491">
    <property type="entry name" value="WHD_RuvB"/>
    <property type="match status" value="1"/>
</dbReference>
<proteinExistence type="predicted"/>
<dbReference type="AlphaFoldDB" id="A0A383EK74"/>
<dbReference type="Gene3D" id="1.10.10.10">
    <property type="entry name" value="Winged helix-like DNA-binding domain superfamily/Winged helix DNA-binding domain"/>
    <property type="match status" value="1"/>
</dbReference>
<evidence type="ECO:0000259" key="1">
    <source>
        <dbReference type="Pfam" id="PF05491"/>
    </source>
</evidence>
<dbReference type="EMBL" id="UINC01226262">
    <property type="protein sequence ID" value="SVE56675.1"/>
    <property type="molecule type" value="Genomic_DNA"/>
</dbReference>
<organism evidence="2">
    <name type="scientific">marine metagenome</name>
    <dbReference type="NCBI Taxonomy" id="408172"/>
    <lineage>
        <taxon>unclassified sequences</taxon>
        <taxon>metagenomes</taxon>
        <taxon>ecological metagenomes</taxon>
    </lineage>
</organism>
<dbReference type="GO" id="GO:0009378">
    <property type="term" value="F:four-way junction helicase activity"/>
    <property type="evidence" value="ECO:0007669"/>
    <property type="project" value="InterPro"/>
</dbReference>
<dbReference type="SUPFAM" id="SSF46785">
    <property type="entry name" value="Winged helix' DNA-binding domain"/>
    <property type="match status" value="1"/>
</dbReference>
<dbReference type="GO" id="GO:0003677">
    <property type="term" value="F:DNA binding"/>
    <property type="evidence" value="ECO:0007669"/>
    <property type="project" value="InterPro"/>
</dbReference>
<sequence>DYAQVKADGAITNAVADQALAMLEIDSHGLDEMDKSILETIIVKFSGGPVGVNSIAAAVGEEPDTLEEVYEPFLIMEGYLQRTPQGRTATELGYQRLGLKMDGGKQQSLL</sequence>
<dbReference type="Gene3D" id="1.10.8.60">
    <property type="match status" value="1"/>
</dbReference>
<name>A0A383EK74_9ZZZZ</name>
<dbReference type="GO" id="GO:0005524">
    <property type="term" value="F:ATP binding"/>
    <property type="evidence" value="ECO:0007669"/>
    <property type="project" value="InterPro"/>
</dbReference>
<dbReference type="InterPro" id="IPR036388">
    <property type="entry name" value="WH-like_DNA-bd_sf"/>
</dbReference>
<dbReference type="PANTHER" id="PTHR42848">
    <property type="match status" value="1"/>
</dbReference>
<gene>
    <name evidence="2" type="ORF">METZ01_LOCUS509529</name>
</gene>
<feature type="domain" description="RuvB winged helix C-terminal" evidence="1">
    <location>
        <begin position="28"/>
        <end position="97"/>
    </location>
</feature>
<reference evidence="2" key="1">
    <citation type="submission" date="2018-05" db="EMBL/GenBank/DDBJ databases">
        <authorList>
            <person name="Lanie J.A."/>
            <person name="Ng W.-L."/>
            <person name="Kazmierczak K.M."/>
            <person name="Andrzejewski T.M."/>
            <person name="Davidsen T.M."/>
            <person name="Wayne K.J."/>
            <person name="Tettelin H."/>
            <person name="Glass J.I."/>
            <person name="Rusch D."/>
            <person name="Podicherti R."/>
            <person name="Tsui H.-C.T."/>
            <person name="Winkler M.E."/>
        </authorList>
    </citation>
    <scope>NUCLEOTIDE SEQUENCE</scope>
</reference>
<dbReference type="PANTHER" id="PTHR42848:SF1">
    <property type="entry name" value="HOLLIDAY JUNCTION BRANCH MIGRATION COMPLEX SUBUNIT RUVB"/>
    <property type="match status" value="1"/>
</dbReference>
<dbReference type="InterPro" id="IPR036390">
    <property type="entry name" value="WH_DNA-bd_sf"/>
</dbReference>
<protein>
    <recommendedName>
        <fullName evidence="1">RuvB winged helix C-terminal domain-containing protein</fullName>
    </recommendedName>
</protein>